<evidence type="ECO:0000259" key="1">
    <source>
        <dbReference type="PROSITE" id="PS50883"/>
    </source>
</evidence>
<dbReference type="SUPFAM" id="SSF141868">
    <property type="entry name" value="EAL domain-like"/>
    <property type="match status" value="1"/>
</dbReference>
<sequence length="401" mass="45219">MQDIFVGRQPIYNRNLGIFAYEMLFRAGTENNANNKVCEDSATSQVIINTFIDMGLDNLVGNSMACINLTERFLIDSDSLPLPPDRVILDIPPNININEHTLDALTNFKNLGFTLALEDFHETPNFAELLKIADIFKMDIQNTTQEENLARIKSLKKYSVKILAEKVETLDEYEFYLQMDFDYFQGYFLSQPRIIKSKTLETSKLAVMQLLSTLHNTNTDIAEVEKSISADLALSYKLLKLINSAFFNLPNEVDSIKRAVVFLGRKKLSGWASMLALSSMNNRPLELIKIAMMRAKICELIALKLNLKNEDQYFSAGMFSALDILMEQPIKSLINPLPLADDVKQGILENKGNIGAAVKCSQLLETAAAEKLSIKGITKSELSALYFEADRWALEVTRFIK</sequence>
<dbReference type="EMBL" id="UOFH01000035">
    <property type="protein sequence ID" value="VAW58767.1"/>
    <property type="molecule type" value="Genomic_DNA"/>
</dbReference>
<dbReference type="PANTHER" id="PTHR33525">
    <property type="match status" value="1"/>
</dbReference>
<dbReference type="Pfam" id="PF08668">
    <property type="entry name" value="HDOD"/>
    <property type="match status" value="1"/>
</dbReference>
<dbReference type="PROSITE" id="PS51833">
    <property type="entry name" value="HDOD"/>
    <property type="match status" value="1"/>
</dbReference>
<name>A0A3B0X7A1_9ZZZZ</name>
<dbReference type="InterPro" id="IPR013976">
    <property type="entry name" value="HDOD"/>
</dbReference>
<feature type="domain" description="HDOD" evidence="2">
    <location>
        <begin position="200"/>
        <end position="401"/>
    </location>
</feature>
<reference evidence="3" key="1">
    <citation type="submission" date="2018-06" db="EMBL/GenBank/DDBJ databases">
        <authorList>
            <person name="Zhirakovskaya E."/>
        </authorList>
    </citation>
    <scope>NUCLEOTIDE SEQUENCE</scope>
</reference>
<accession>A0A3B0X7A1</accession>
<evidence type="ECO:0000259" key="2">
    <source>
        <dbReference type="PROSITE" id="PS51833"/>
    </source>
</evidence>
<dbReference type="PIRSF" id="PIRSF003180">
    <property type="entry name" value="DiGMPpdiest_YuxH"/>
    <property type="match status" value="1"/>
</dbReference>
<dbReference type="InterPro" id="IPR052340">
    <property type="entry name" value="RNase_Y/CdgJ"/>
</dbReference>
<evidence type="ECO:0000313" key="3">
    <source>
        <dbReference type="EMBL" id="VAW58767.1"/>
    </source>
</evidence>
<dbReference type="SMART" id="SM00052">
    <property type="entry name" value="EAL"/>
    <property type="match status" value="1"/>
</dbReference>
<dbReference type="InterPro" id="IPR001633">
    <property type="entry name" value="EAL_dom"/>
</dbReference>
<dbReference type="SUPFAM" id="SSF109604">
    <property type="entry name" value="HD-domain/PDEase-like"/>
    <property type="match status" value="1"/>
</dbReference>
<feature type="domain" description="EAL" evidence="1">
    <location>
        <begin position="1"/>
        <end position="206"/>
    </location>
</feature>
<dbReference type="AlphaFoldDB" id="A0A3B0X7A1"/>
<dbReference type="InterPro" id="IPR014408">
    <property type="entry name" value="dGMP_Pdiesterase_EAL/HD-GYP"/>
</dbReference>
<dbReference type="Gene3D" id="3.20.20.450">
    <property type="entry name" value="EAL domain"/>
    <property type="match status" value="1"/>
</dbReference>
<dbReference type="PROSITE" id="PS50883">
    <property type="entry name" value="EAL"/>
    <property type="match status" value="1"/>
</dbReference>
<dbReference type="InterPro" id="IPR035919">
    <property type="entry name" value="EAL_sf"/>
</dbReference>
<gene>
    <name evidence="3" type="ORF">MNBD_GAMMA08-1415</name>
</gene>
<dbReference type="Pfam" id="PF00563">
    <property type="entry name" value="EAL"/>
    <property type="match status" value="1"/>
</dbReference>
<dbReference type="Gene3D" id="1.10.3210.10">
    <property type="entry name" value="Hypothetical protein af1432"/>
    <property type="match status" value="1"/>
</dbReference>
<organism evidence="3">
    <name type="scientific">hydrothermal vent metagenome</name>
    <dbReference type="NCBI Taxonomy" id="652676"/>
    <lineage>
        <taxon>unclassified sequences</taxon>
        <taxon>metagenomes</taxon>
        <taxon>ecological metagenomes</taxon>
    </lineage>
</organism>
<proteinExistence type="predicted"/>
<dbReference type="PANTHER" id="PTHR33525:SF4">
    <property type="entry name" value="CYCLIC DI-GMP PHOSPHODIESTERASE CDGJ"/>
    <property type="match status" value="1"/>
</dbReference>
<protein>
    <submittedName>
        <fullName evidence="3">Predicted signal transduction protein</fullName>
    </submittedName>
</protein>